<sequence>MPPPPPPPVSKVPHGALSFRETTGAVSSCTPIYDNDNDNDNDESSSHSRDEHNKHKKKRNRRRFIPILTRHVSFWGCFLPAAIMASVVSVGWFVHLQLHRRSKSRKSTYVKSRGDDTSVHCKQSSKAIQCEVVAPRISYEAFVRAVNDLSKYGDLPMHDACIHHKPDLVTCVVRPPMVSPRIYTIQVKKHNQGNFTWKLAKPPNKHAQTQSDHLKNKYDAYPMAKNEGEWRIRAAGKGGKGTHAFYESRSEPGGSVPARVATWGEARTAPDVMRHFAKAASK</sequence>
<proteinExistence type="predicted"/>
<dbReference type="EMBL" id="BNJQ01000032">
    <property type="protein sequence ID" value="GHP10937.1"/>
    <property type="molecule type" value="Genomic_DNA"/>
</dbReference>
<evidence type="ECO:0000313" key="3">
    <source>
        <dbReference type="EMBL" id="GHP10937.1"/>
    </source>
</evidence>
<organism evidence="3 4">
    <name type="scientific">Pycnococcus provasolii</name>
    <dbReference type="NCBI Taxonomy" id="41880"/>
    <lineage>
        <taxon>Eukaryota</taxon>
        <taxon>Viridiplantae</taxon>
        <taxon>Chlorophyta</taxon>
        <taxon>Pseudoscourfieldiophyceae</taxon>
        <taxon>Pseudoscourfieldiales</taxon>
        <taxon>Pycnococcaceae</taxon>
        <taxon>Pycnococcus</taxon>
    </lineage>
</organism>
<evidence type="ECO:0000256" key="2">
    <source>
        <dbReference type="SAM" id="Phobius"/>
    </source>
</evidence>
<feature type="compositionally biased region" description="Basic and acidic residues" evidence="1">
    <location>
        <begin position="44"/>
        <end position="53"/>
    </location>
</feature>
<dbReference type="SUPFAM" id="SSF55961">
    <property type="entry name" value="Bet v1-like"/>
    <property type="match status" value="1"/>
</dbReference>
<dbReference type="InterPro" id="IPR023393">
    <property type="entry name" value="START-like_dom_sf"/>
</dbReference>
<dbReference type="Gene3D" id="3.30.530.20">
    <property type="match status" value="1"/>
</dbReference>
<evidence type="ECO:0000256" key="1">
    <source>
        <dbReference type="SAM" id="MobiDB-lite"/>
    </source>
</evidence>
<reference evidence="3" key="1">
    <citation type="submission" date="2020-10" db="EMBL/GenBank/DDBJ databases">
        <title>Unveiling of a novel bifunctional photoreceptor, Dualchrome1, isolated from a cosmopolitan green alga.</title>
        <authorList>
            <person name="Suzuki S."/>
            <person name="Kawachi M."/>
        </authorList>
    </citation>
    <scope>NUCLEOTIDE SEQUENCE</scope>
    <source>
        <strain evidence="3">NIES 2893</strain>
    </source>
</reference>
<feature type="region of interest" description="Disordered" evidence="1">
    <location>
        <begin position="23"/>
        <end position="59"/>
    </location>
</feature>
<keyword evidence="2" id="KW-0472">Membrane</keyword>
<dbReference type="Proteomes" id="UP000660262">
    <property type="component" value="Unassembled WGS sequence"/>
</dbReference>
<gene>
    <name evidence="3" type="ORF">PPROV_000966700</name>
</gene>
<protein>
    <submittedName>
        <fullName evidence="3">Uncharacterized protein</fullName>
    </submittedName>
</protein>
<name>A0A830I1C1_9CHLO</name>
<evidence type="ECO:0000313" key="4">
    <source>
        <dbReference type="Proteomes" id="UP000660262"/>
    </source>
</evidence>
<feature type="transmembrane region" description="Helical" evidence="2">
    <location>
        <begin position="72"/>
        <end position="96"/>
    </location>
</feature>
<accession>A0A830I1C1</accession>
<comment type="caution">
    <text evidence="3">The sequence shown here is derived from an EMBL/GenBank/DDBJ whole genome shotgun (WGS) entry which is preliminary data.</text>
</comment>
<keyword evidence="4" id="KW-1185">Reference proteome</keyword>
<dbReference type="AlphaFoldDB" id="A0A830I1C1"/>
<keyword evidence="2" id="KW-0812">Transmembrane</keyword>
<keyword evidence="2" id="KW-1133">Transmembrane helix</keyword>